<feature type="region of interest" description="Disordered" evidence="1">
    <location>
        <begin position="33"/>
        <end position="53"/>
    </location>
</feature>
<proteinExistence type="predicted"/>
<reference evidence="3 4" key="1">
    <citation type="journal article" date="2014" name="PLoS Genet.">
        <title>Phylogenetically driven sequencing of extremely halophilic archaea reveals strategies for static and dynamic osmo-response.</title>
        <authorList>
            <person name="Becker E.A."/>
            <person name="Seitzer P.M."/>
            <person name="Tritt A."/>
            <person name="Larsen D."/>
            <person name="Krusor M."/>
            <person name="Yao A.I."/>
            <person name="Wu D."/>
            <person name="Madern D."/>
            <person name="Eisen J.A."/>
            <person name="Darling A.E."/>
            <person name="Facciotti M.T."/>
        </authorList>
    </citation>
    <scope>NUCLEOTIDE SEQUENCE [LARGE SCALE GENOMIC DNA]</scope>
    <source>
        <strain evidence="3 4">JCM 14089</strain>
    </source>
</reference>
<keyword evidence="2" id="KW-0472">Membrane</keyword>
<keyword evidence="4" id="KW-1185">Reference proteome</keyword>
<evidence type="ECO:0000313" key="4">
    <source>
        <dbReference type="Proteomes" id="UP000011661"/>
    </source>
</evidence>
<evidence type="ECO:0000256" key="1">
    <source>
        <dbReference type="SAM" id="MobiDB-lite"/>
    </source>
</evidence>
<evidence type="ECO:0000256" key="2">
    <source>
        <dbReference type="SAM" id="Phobius"/>
    </source>
</evidence>
<dbReference type="STRING" id="1230460.C495_07935"/>
<dbReference type="AlphaFoldDB" id="L9W880"/>
<dbReference type="Proteomes" id="UP000011661">
    <property type="component" value="Unassembled WGS sequence"/>
</dbReference>
<organism evidence="3 4">
    <name type="scientific">Natronorubrum sulfidifaciens JCM 14089</name>
    <dbReference type="NCBI Taxonomy" id="1230460"/>
    <lineage>
        <taxon>Archaea</taxon>
        <taxon>Methanobacteriati</taxon>
        <taxon>Methanobacteriota</taxon>
        <taxon>Stenosarchaea group</taxon>
        <taxon>Halobacteria</taxon>
        <taxon>Halobacteriales</taxon>
        <taxon>Natrialbaceae</taxon>
        <taxon>Natronorubrum</taxon>
    </lineage>
</organism>
<dbReference type="RefSeq" id="WP_008161697.1">
    <property type="nucleotide sequence ID" value="NZ_AOHX01000033.1"/>
</dbReference>
<keyword evidence="2" id="KW-0812">Transmembrane</keyword>
<gene>
    <name evidence="3" type="ORF">C495_07935</name>
</gene>
<feature type="region of interest" description="Disordered" evidence="1">
    <location>
        <begin position="224"/>
        <end position="253"/>
    </location>
</feature>
<protein>
    <submittedName>
        <fullName evidence="3">Uncharacterized protein</fullName>
    </submittedName>
</protein>
<feature type="compositionally biased region" description="Acidic residues" evidence="1">
    <location>
        <begin position="244"/>
        <end position="253"/>
    </location>
</feature>
<feature type="transmembrane region" description="Helical" evidence="2">
    <location>
        <begin position="188"/>
        <end position="205"/>
    </location>
</feature>
<dbReference type="eggNOG" id="arCOG08161">
    <property type="taxonomic scope" value="Archaea"/>
</dbReference>
<name>L9W880_9EURY</name>
<feature type="compositionally biased region" description="Basic and acidic residues" evidence="1">
    <location>
        <begin position="39"/>
        <end position="53"/>
    </location>
</feature>
<keyword evidence="2" id="KW-1133">Transmembrane helix</keyword>
<accession>L9W880</accession>
<sequence length="253" mass="26400">MGDTIRDRSTAVALARRGLSRVRSAAAGSRLHSAVSGNERIRSRSTDDGHSDSRVGALLSTSVVGASALALENRLTAATDTARVTNLTTAIKSAVTGSFCYRWLTAEPEPEVIEIDLRETWTAGPVITTIDRTCRELAAGVPTATITGIGTDVATFVQARPIRAASLALLPALFGSLLLGTFTGTLSTVPVAALVALAALAAAGLRSTTTLEELQATRAAQLLSAAFEPPEPPTTEQNDIADRSEDDTDDDQQ</sequence>
<dbReference type="PATRIC" id="fig|1230460.4.peg.1602"/>
<comment type="caution">
    <text evidence="3">The sequence shown here is derived from an EMBL/GenBank/DDBJ whole genome shotgun (WGS) entry which is preliminary data.</text>
</comment>
<dbReference type="OrthoDB" id="205900at2157"/>
<dbReference type="EMBL" id="AOHX01000033">
    <property type="protein sequence ID" value="ELY45694.1"/>
    <property type="molecule type" value="Genomic_DNA"/>
</dbReference>
<evidence type="ECO:0000313" key="3">
    <source>
        <dbReference type="EMBL" id="ELY45694.1"/>
    </source>
</evidence>